<dbReference type="Proteomes" id="UP000005561">
    <property type="component" value="Unassembled WGS sequence"/>
</dbReference>
<dbReference type="InterPro" id="IPR034505">
    <property type="entry name" value="Coproporphyrinogen-III_oxidase"/>
</dbReference>
<dbReference type="InterPro" id="IPR004559">
    <property type="entry name" value="HemW-like"/>
</dbReference>
<evidence type="ECO:0000256" key="5">
    <source>
        <dbReference type="ARBA" id="ARBA00022723"/>
    </source>
</evidence>
<organism evidence="11 12">
    <name type="scientific">Marvinbryantia formatexigens DSM 14469</name>
    <dbReference type="NCBI Taxonomy" id="478749"/>
    <lineage>
        <taxon>Bacteria</taxon>
        <taxon>Bacillati</taxon>
        <taxon>Bacillota</taxon>
        <taxon>Clostridia</taxon>
        <taxon>Lachnospirales</taxon>
        <taxon>Lachnospiraceae</taxon>
        <taxon>Marvinbryantia</taxon>
    </lineage>
</organism>
<dbReference type="OrthoDB" id="9808022at2"/>
<dbReference type="PANTHER" id="PTHR13932">
    <property type="entry name" value="COPROPORPHYRINIGEN III OXIDASE"/>
    <property type="match status" value="1"/>
</dbReference>
<dbReference type="GO" id="GO:0051539">
    <property type="term" value="F:4 iron, 4 sulfur cluster binding"/>
    <property type="evidence" value="ECO:0007669"/>
    <property type="project" value="UniProtKB-UniRule"/>
</dbReference>
<dbReference type="Gene3D" id="3.20.20.70">
    <property type="entry name" value="Aldolase class I"/>
    <property type="match status" value="1"/>
</dbReference>
<dbReference type="SFLD" id="SFLDF00288">
    <property type="entry name" value="HemN-like__clustered_with_nucl"/>
    <property type="match status" value="1"/>
</dbReference>
<dbReference type="CDD" id="cd01335">
    <property type="entry name" value="Radical_SAM"/>
    <property type="match status" value="1"/>
</dbReference>
<dbReference type="eggNOG" id="COG0635">
    <property type="taxonomic scope" value="Bacteria"/>
</dbReference>
<dbReference type="EMBL" id="ACCL02000012">
    <property type="protein sequence ID" value="EET60187.1"/>
    <property type="molecule type" value="Genomic_DNA"/>
</dbReference>
<dbReference type="InterPro" id="IPR006638">
    <property type="entry name" value="Elp3/MiaA/NifB-like_rSAM"/>
</dbReference>
<evidence type="ECO:0000256" key="9">
    <source>
        <dbReference type="RuleBase" id="RU364116"/>
    </source>
</evidence>
<dbReference type="InterPro" id="IPR010723">
    <property type="entry name" value="HemN_C"/>
</dbReference>
<dbReference type="SUPFAM" id="SSF102114">
    <property type="entry name" value="Radical SAM enzymes"/>
    <property type="match status" value="1"/>
</dbReference>
<keyword evidence="12" id="KW-1185">Reference proteome</keyword>
<evidence type="ECO:0000256" key="8">
    <source>
        <dbReference type="ARBA" id="ARBA00023186"/>
    </source>
</evidence>
<dbReference type="AlphaFoldDB" id="C6LGI7"/>
<dbReference type="PROSITE" id="PS51918">
    <property type="entry name" value="RADICAL_SAM"/>
    <property type="match status" value="1"/>
</dbReference>
<comment type="subcellular location">
    <subcellularLocation>
        <location evidence="9">Cytoplasm</location>
    </subcellularLocation>
</comment>
<sequence length="382" mass="44456">MRPLQIYIHIPFCVRKCAYCDFLSFAADQETQRAYIRMLLREIEAWQDRGDEVISTVFFGGGTPSVLPAEEITLVMEALKKKFSFAGDAEITLECNPGTLTAEGLSRYRRAGINRLSIGLQSAQDKELRLLGRIHTWEEFEESYRLARAAGFANINVDLMSALPGQSPAAWRDTLEKVLALAPEHISAYSLIIEEGTPFYERYREDAQRRERGEVCRILPSEEEEREMYWMTEKLLKERGYERYEISNYAQPGFACRHNCGYWERREYLGFGLGAASLMDHTRFADTASLQQYLDGRWRGETQGRLTRAEEMEETMFLGLRLRRGVSFAHFYRTFGVTMEEIYGEVLQRLERQRLLERTEERIFLTKRGTDISNYVCAEFLF</sequence>
<gene>
    <name evidence="11" type="ORF">BRYFOR_07747</name>
</gene>
<dbReference type="Pfam" id="PF04055">
    <property type="entry name" value="Radical_SAM"/>
    <property type="match status" value="1"/>
</dbReference>
<dbReference type="SFLD" id="SFLDG01082">
    <property type="entry name" value="B12-binding_domain_containing"/>
    <property type="match status" value="1"/>
</dbReference>
<evidence type="ECO:0000256" key="3">
    <source>
        <dbReference type="ARBA" id="ARBA00022617"/>
    </source>
</evidence>
<comment type="similarity">
    <text evidence="1">Belongs to the anaerobic coproporphyrinogen-III oxidase family. HemW subfamily.</text>
</comment>
<dbReference type="InterPro" id="IPR007197">
    <property type="entry name" value="rSAM"/>
</dbReference>
<evidence type="ECO:0000256" key="7">
    <source>
        <dbReference type="ARBA" id="ARBA00023014"/>
    </source>
</evidence>
<dbReference type="GO" id="GO:0004109">
    <property type="term" value="F:coproporphyrinogen oxidase activity"/>
    <property type="evidence" value="ECO:0007669"/>
    <property type="project" value="InterPro"/>
</dbReference>
<keyword evidence="11" id="KW-0560">Oxidoreductase</keyword>
<keyword evidence="7 9" id="KW-0411">Iron-sulfur</keyword>
<evidence type="ECO:0000256" key="1">
    <source>
        <dbReference type="ARBA" id="ARBA00006100"/>
    </source>
</evidence>
<evidence type="ECO:0000256" key="2">
    <source>
        <dbReference type="ARBA" id="ARBA00017228"/>
    </source>
</evidence>
<protein>
    <recommendedName>
        <fullName evidence="2 9">Heme chaperone HemW</fullName>
    </recommendedName>
</protein>
<evidence type="ECO:0000259" key="10">
    <source>
        <dbReference type="PROSITE" id="PS51918"/>
    </source>
</evidence>
<reference evidence="11" key="1">
    <citation type="submission" date="2009-07" db="EMBL/GenBank/DDBJ databases">
        <authorList>
            <person name="Weinstock G."/>
            <person name="Sodergren E."/>
            <person name="Clifton S."/>
            <person name="Fulton L."/>
            <person name="Fulton B."/>
            <person name="Courtney L."/>
            <person name="Fronick C."/>
            <person name="Harrison M."/>
            <person name="Strong C."/>
            <person name="Farmer C."/>
            <person name="Delahaunty K."/>
            <person name="Markovic C."/>
            <person name="Hall O."/>
            <person name="Minx P."/>
            <person name="Tomlinson C."/>
            <person name="Mitreva M."/>
            <person name="Nelson J."/>
            <person name="Hou S."/>
            <person name="Wollam A."/>
            <person name="Pepin K.H."/>
            <person name="Johnson M."/>
            <person name="Bhonagiri V."/>
            <person name="Nash W.E."/>
            <person name="Warren W."/>
            <person name="Chinwalla A."/>
            <person name="Mardis E.R."/>
            <person name="Wilson R.K."/>
        </authorList>
    </citation>
    <scope>NUCLEOTIDE SEQUENCE [LARGE SCALE GENOMIC DNA]</scope>
    <source>
        <strain evidence="11">DSM 14469</strain>
    </source>
</reference>
<dbReference type="STRING" id="168384.SAMN05660368_00994"/>
<feature type="domain" description="Radical SAM core" evidence="10">
    <location>
        <begin position="1"/>
        <end position="232"/>
    </location>
</feature>
<dbReference type="SFLD" id="SFLDS00029">
    <property type="entry name" value="Radical_SAM"/>
    <property type="match status" value="1"/>
</dbReference>
<accession>C6LGI7</accession>
<keyword evidence="9" id="KW-0963">Cytoplasm</keyword>
<dbReference type="Pfam" id="PF06969">
    <property type="entry name" value="HemN_C"/>
    <property type="match status" value="1"/>
</dbReference>
<keyword evidence="6 9" id="KW-0408">Iron</keyword>
<dbReference type="RefSeq" id="WP_006862532.1">
    <property type="nucleotide sequence ID" value="NZ_ACCL02000012.1"/>
</dbReference>
<evidence type="ECO:0000313" key="11">
    <source>
        <dbReference type="EMBL" id="EET60187.1"/>
    </source>
</evidence>
<evidence type="ECO:0000313" key="12">
    <source>
        <dbReference type="Proteomes" id="UP000005561"/>
    </source>
</evidence>
<keyword evidence="5 9" id="KW-0479">Metal-binding</keyword>
<dbReference type="InterPro" id="IPR058240">
    <property type="entry name" value="rSAM_sf"/>
</dbReference>
<dbReference type="NCBIfam" id="TIGR00539">
    <property type="entry name" value="hemN_rel"/>
    <property type="match status" value="1"/>
</dbReference>
<dbReference type="PANTHER" id="PTHR13932:SF5">
    <property type="entry name" value="RADICAL S-ADENOSYL METHIONINE DOMAIN-CONTAINING PROTEIN 1, MITOCHONDRIAL"/>
    <property type="match status" value="1"/>
</dbReference>
<dbReference type="SMART" id="SM00729">
    <property type="entry name" value="Elp3"/>
    <property type="match status" value="1"/>
</dbReference>
<keyword evidence="3 9" id="KW-0349">Heme</keyword>
<evidence type="ECO:0000256" key="4">
    <source>
        <dbReference type="ARBA" id="ARBA00022691"/>
    </source>
</evidence>
<evidence type="ECO:0000256" key="6">
    <source>
        <dbReference type="ARBA" id="ARBA00023004"/>
    </source>
</evidence>
<dbReference type="InterPro" id="IPR013785">
    <property type="entry name" value="Aldolase_TIM"/>
</dbReference>
<dbReference type="GO" id="GO:0046872">
    <property type="term" value="F:metal ion binding"/>
    <property type="evidence" value="ECO:0007669"/>
    <property type="project" value="UniProtKB-UniRule"/>
</dbReference>
<dbReference type="GO" id="GO:0005737">
    <property type="term" value="C:cytoplasm"/>
    <property type="evidence" value="ECO:0007669"/>
    <property type="project" value="UniProtKB-SubCell"/>
</dbReference>
<dbReference type="SFLD" id="SFLDF00562">
    <property type="entry name" value="HemN-like__clustered_with_heat"/>
    <property type="match status" value="1"/>
</dbReference>
<comment type="caution">
    <text evidence="11">The sequence shown here is derived from an EMBL/GenBank/DDBJ whole genome shotgun (WGS) entry which is preliminary data.</text>
</comment>
<name>C6LGI7_9FIRM</name>
<proteinExistence type="inferred from homology"/>
<keyword evidence="9" id="KW-0004">4Fe-4S</keyword>
<comment type="function">
    <text evidence="9">Probably acts as a heme chaperone, transferring heme to an unknown acceptor. Binds one molecule of heme per monomer, possibly covalently. Binds 1 [4Fe-4S] cluster. The cluster is coordinated with 3 cysteines and an exchangeable S-adenosyl-L-methionine.</text>
</comment>
<keyword evidence="4 9" id="KW-0949">S-adenosyl-L-methionine</keyword>
<dbReference type="SFLD" id="SFLDG01065">
    <property type="entry name" value="anaerobic_coproporphyrinogen-I"/>
    <property type="match status" value="1"/>
</dbReference>
<keyword evidence="8 9" id="KW-0143">Chaperone</keyword>
<dbReference type="GO" id="GO:0006779">
    <property type="term" value="P:porphyrin-containing compound biosynthetic process"/>
    <property type="evidence" value="ECO:0007669"/>
    <property type="project" value="InterPro"/>
</dbReference>